<dbReference type="PANTHER" id="PTHR11839:SF18">
    <property type="entry name" value="NUDIX HYDROLASE DOMAIN-CONTAINING PROTEIN"/>
    <property type="match status" value="1"/>
</dbReference>
<dbReference type="InterPro" id="IPR020476">
    <property type="entry name" value="Nudix_hydrolase"/>
</dbReference>
<dbReference type="PRINTS" id="PR00502">
    <property type="entry name" value="NUDIXFAMILY"/>
</dbReference>
<dbReference type="PROSITE" id="PS51462">
    <property type="entry name" value="NUDIX"/>
    <property type="match status" value="1"/>
</dbReference>
<dbReference type="PROSITE" id="PS00893">
    <property type="entry name" value="NUDIX_BOX"/>
    <property type="match status" value="1"/>
</dbReference>
<dbReference type="AlphaFoldDB" id="A0A3B1CD05"/>
<dbReference type="InterPro" id="IPR020084">
    <property type="entry name" value="NUDIX_hydrolase_CS"/>
</dbReference>
<keyword evidence="2 4" id="KW-0378">Hydrolase</keyword>
<dbReference type="EMBL" id="UOFZ01000192">
    <property type="protein sequence ID" value="VAX14677.1"/>
    <property type="molecule type" value="Genomic_DNA"/>
</dbReference>
<dbReference type="GO" id="GO:0019693">
    <property type="term" value="P:ribose phosphate metabolic process"/>
    <property type="evidence" value="ECO:0007669"/>
    <property type="project" value="TreeGrafter"/>
</dbReference>
<sequence length="175" mass="19769">MNSKDSNQFHGQIIHAGAEQVKLPDGRSMLMDVVRHPGGAAVVALDKARRVCLLRQYRGVMGEWLWELPAGKIDYQESPLETARRELQEEAGVEADSWQELGVSMSSPGVFTERVWLYLARELQGCEQQPEEHEIFELHWLDFNEALDWAKSGKISDAKTVVGLFRAGCYALKIL</sequence>
<dbReference type="GO" id="GO:0005829">
    <property type="term" value="C:cytosol"/>
    <property type="evidence" value="ECO:0007669"/>
    <property type="project" value="TreeGrafter"/>
</dbReference>
<dbReference type="InterPro" id="IPR015797">
    <property type="entry name" value="NUDIX_hydrolase-like_dom_sf"/>
</dbReference>
<dbReference type="InterPro" id="IPR000086">
    <property type="entry name" value="NUDIX_hydrolase_dom"/>
</dbReference>
<organism evidence="4">
    <name type="scientific">hydrothermal vent metagenome</name>
    <dbReference type="NCBI Taxonomy" id="652676"/>
    <lineage>
        <taxon>unclassified sequences</taxon>
        <taxon>metagenomes</taxon>
        <taxon>ecological metagenomes</taxon>
    </lineage>
</organism>
<name>A0A3B1CD05_9ZZZZ</name>
<reference evidence="4" key="1">
    <citation type="submission" date="2018-06" db="EMBL/GenBank/DDBJ databases">
        <authorList>
            <person name="Zhirakovskaya E."/>
        </authorList>
    </citation>
    <scope>NUCLEOTIDE SEQUENCE</scope>
</reference>
<feature type="domain" description="Nudix hydrolase" evidence="3">
    <location>
        <begin position="34"/>
        <end position="163"/>
    </location>
</feature>
<dbReference type="Pfam" id="PF00293">
    <property type="entry name" value="NUDIX"/>
    <property type="match status" value="1"/>
</dbReference>
<dbReference type="SUPFAM" id="SSF55811">
    <property type="entry name" value="Nudix"/>
    <property type="match status" value="1"/>
</dbReference>
<evidence type="ECO:0000256" key="1">
    <source>
        <dbReference type="ARBA" id="ARBA00001946"/>
    </source>
</evidence>
<gene>
    <name evidence="4" type="ORF">MNBD_GAMMA24-1871</name>
</gene>
<dbReference type="PANTHER" id="PTHR11839">
    <property type="entry name" value="UDP/ADP-SUGAR PYROPHOSPHATASE"/>
    <property type="match status" value="1"/>
</dbReference>
<proteinExistence type="predicted"/>
<evidence type="ECO:0000313" key="4">
    <source>
        <dbReference type="EMBL" id="VAX14677.1"/>
    </source>
</evidence>
<protein>
    <submittedName>
        <fullName evidence="4">ADP-ribose pyrophosphatase</fullName>
        <ecNumber evidence="4">3.6.1.13</ecNumber>
    </submittedName>
</protein>
<evidence type="ECO:0000256" key="2">
    <source>
        <dbReference type="ARBA" id="ARBA00022801"/>
    </source>
</evidence>
<evidence type="ECO:0000259" key="3">
    <source>
        <dbReference type="PROSITE" id="PS51462"/>
    </source>
</evidence>
<dbReference type="Gene3D" id="3.90.79.10">
    <property type="entry name" value="Nucleoside Triphosphate Pyrophosphohydrolase"/>
    <property type="match status" value="1"/>
</dbReference>
<dbReference type="GO" id="GO:0047631">
    <property type="term" value="F:ADP-ribose diphosphatase activity"/>
    <property type="evidence" value="ECO:0007669"/>
    <property type="project" value="UniProtKB-EC"/>
</dbReference>
<dbReference type="GO" id="GO:0006753">
    <property type="term" value="P:nucleoside phosphate metabolic process"/>
    <property type="evidence" value="ECO:0007669"/>
    <property type="project" value="TreeGrafter"/>
</dbReference>
<accession>A0A3B1CD05</accession>
<dbReference type="CDD" id="cd03424">
    <property type="entry name" value="NUDIX_ADPRase_Nudt5_UGPPase_Nudt14"/>
    <property type="match status" value="1"/>
</dbReference>
<comment type="cofactor">
    <cofactor evidence="1">
        <name>Mg(2+)</name>
        <dbReference type="ChEBI" id="CHEBI:18420"/>
    </cofactor>
</comment>
<dbReference type="EC" id="3.6.1.13" evidence="4"/>